<keyword evidence="4 6" id="KW-1133">Transmembrane helix</keyword>
<feature type="chain" id="PRO_5010576926" evidence="7">
    <location>
        <begin position="30"/>
        <end position="407"/>
    </location>
</feature>
<feature type="signal peptide" evidence="7">
    <location>
        <begin position="1"/>
        <end position="29"/>
    </location>
</feature>
<dbReference type="RefSeq" id="WP_234983894.1">
    <property type="nucleotide sequence ID" value="NZ_FUWM01000007.1"/>
</dbReference>
<feature type="transmembrane region" description="Helical" evidence="6">
    <location>
        <begin position="145"/>
        <end position="170"/>
    </location>
</feature>
<evidence type="ECO:0000313" key="8">
    <source>
        <dbReference type="EMBL" id="SJZ49082.1"/>
    </source>
</evidence>
<keyword evidence="5 6" id="KW-0472">Membrane</keyword>
<evidence type="ECO:0000256" key="1">
    <source>
        <dbReference type="ARBA" id="ARBA00004141"/>
    </source>
</evidence>
<evidence type="ECO:0000256" key="5">
    <source>
        <dbReference type="ARBA" id="ARBA00023136"/>
    </source>
</evidence>
<keyword evidence="7" id="KW-0732">Signal</keyword>
<feature type="transmembrane region" description="Helical" evidence="6">
    <location>
        <begin position="378"/>
        <end position="397"/>
    </location>
</feature>
<dbReference type="STRING" id="142842.SAMN02745118_01015"/>
<feature type="transmembrane region" description="Helical" evidence="6">
    <location>
        <begin position="254"/>
        <end position="272"/>
    </location>
</feature>
<dbReference type="GO" id="GO:0033573">
    <property type="term" value="C:high-affinity iron permease complex"/>
    <property type="evidence" value="ECO:0007669"/>
    <property type="project" value="InterPro"/>
</dbReference>
<feature type="transmembrane region" description="Helical" evidence="6">
    <location>
        <begin position="182"/>
        <end position="204"/>
    </location>
</feature>
<gene>
    <name evidence="8" type="ORF">SAMN02745118_01015</name>
</gene>
<feature type="transmembrane region" description="Helical" evidence="6">
    <location>
        <begin position="216"/>
        <end position="234"/>
    </location>
</feature>
<proteinExistence type="inferred from homology"/>
<comment type="similarity">
    <text evidence="2">Belongs to the oxidase-dependent Fe transporter (OFeT) (TC 9.A.10.1) family.</text>
</comment>
<keyword evidence="3 6" id="KW-0812">Transmembrane</keyword>
<reference evidence="9" key="1">
    <citation type="submission" date="2017-02" db="EMBL/GenBank/DDBJ databases">
        <authorList>
            <person name="Varghese N."/>
            <person name="Submissions S."/>
        </authorList>
    </citation>
    <scope>NUCLEOTIDE SEQUENCE [LARGE SCALE GENOMIC DNA]</scope>
    <source>
        <strain evidence="9">ATCC BAA-73</strain>
    </source>
</reference>
<organism evidence="8 9">
    <name type="scientific">Selenihalanaerobacter shriftii</name>
    <dbReference type="NCBI Taxonomy" id="142842"/>
    <lineage>
        <taxon>Bacteria</taxon>
        <taxon>Bacillati</taxon>
        <taxon>Bacillota</taxon>
        <taxon>Clostridia</taxon>
        <taxon>Halanaerobiales</taxon>
        <taxon>Halobacteroidaceae</taxon>
        <taxon>Selenihalanaerobacter</taxon>
    </lineage>
</organism>
<dbReference type="AlphaFoldDB" id="A0A1T4L2V9"/>
<dbReference type="GO" id="GO:0015093">
    <property type="term" value="F:ferrous iron transmembrane transporter activity"/>
    <property type="evidence" value="ECO:0007669"/>
    <property type="project" value="TreeGrafter"/>
</dbReference>
<evidence type="ECO:0000256" key="4">
    <source>
        <dbReference type="ARBA" id="ARBA00022989"/>
    </source>
</evidence>
<evidence type="ECO:0000313" key="9">
    <source>
        <dbReference type="Proteomes" id="UP000190625"/>
    </source>
</evidence>
<evidence type="ECO:0000256" key="2">
    <source>
        <dbReference type="ARBA" id="ARBA00008333"/>
    </source>
</evidence>
<comment type="subcellular location">
    <subcellularLocation>
        <location evidence="1">Membrane</location>
        <topology evidence="1">Multi-pass membrane protein</topology>
    </subcellularLocation>
</comment>
<accession>A0A1T4L2V9</accession>
<name>A0A1T4L2V9_9FIRM</name>
<dbReference type="EMBL" id="FUWM01000007">
    <property type="protein sequence ID" value="SJZ49082.1"/>
    <property type="molecule type" value="Genomic_DNA"/>
</dbReference>
<dbReference type="InterPro" id="IPR004923">
    <property type="entry name" value="FTR1/Fip1/EfeU"/>
</dbReference>
<dbReference type="PANTHER" id="PTHR31632:SF2">
    <property type="entry name" value="PLASMA MEMBRANE IRON PERMEASE"/>
    <property type="match status" value="1"/>
</dbReference>
<dbReference type="Pfam" id="PF03239">
    <property type="entry name" value="FTR1"/>
    <property type="match status" value="1"/>
</dbReference>
<feature type="transmembrane region" description="Helical" evidence="6">
    <location>
        <begin position="292"/>
        <end position="314"/>
    </location>
</feature>
<dbReference type="PANTHER" id="PTHR31632">
    <property type="entry name" value="IRON TRANSPORTER FTH1"/>
    <property type="match status" value="1"/>
</dbReference>
<dbReference type="Proteomes" id="UP000190625">
    <property type="component" value="Unassembled WGS sequence"/>
</dbReference>
<protein>
    <submittedName>
        <fullName evidence="8">High-affinity iron transporter</fullName>
    </submittedName>
</protein>
<evidence type="ECO:0000256" key="6">
    <source>
        <dbReference type="SAM" id="Phobius"/>
    </source>
</evidence>
<sequence>MSNSNKKRLLVIFLTMTLLVTAFTLTSYAAVSWQEVVNDVKVRVTKGLSQYKNGNLKAAKKSITDAYFGPFEGEEMEQAIQRNIGSQNAFKVEYMFTQMKKLMDKGASQQEVEQMATMLIKELKVYATQLDKVAPREKSSPFGQFIYSFLIIVREGFEAILIIGAIIAYLIKSGNRDKVKAVHGSTGLAIVASIVTAILLQFVFKISGVGQEILEGVTMLLAMVVLFSVSFWLISKVEAKKWEEYIQGKVEDSLTTGNSFALWSAVFLAVYREGAETVLFYQALIADADKSSYGMIGLGFLVGCVALVAIYIIVRYGSVKLPLKPFFIGTSTLLYYLAFVFAGEGIRELQEAGVIGLGKIETVPTISWLGIYPTWQSLSLQALLVLVAVIGLGYYFLGNDQDKVVNS</sequence>
<evidence type="ECO:0000256" key="7">
    <source>
        <dbReference type="SAM" id="SignalP"/>
    </source>
</evidence>
<keyword evidence="9" id="KW-1185">Reference proteome</keyword>
<feature type="transmembrane region" description="Helical" evidence="6">
    <location>
        <begin position="326"/>
        <end position="343"/>
    </location>
</feature>
<evidence type="ECO:0000256" key="3">
    <source>
        <dbReference type="ARBA" id="ARBA00022692"/>
    </source>
</evidence>